<dbReference type="InterPro" id="IPR026103">
    <property type="entry name" value="HARBI1_animal"/>
</dbReference>
<evidence type="ECO:0000313" key="14">
    <source>
        <dbReference type="EnsemblMetazoa" id="CJA35327.1"/>
    </source>
</evidence>
<dbReference type="AlphaFoldDB" id="A0A8R1IFW5"/>
<dbReference type="EnsemblMetazoa" id="CJA35327.1">
    <property type="protein sequence ID" value="CJA35327.1"/>
    <property type="gene ID" value="WBGene00211174"/>
</dbReference>
<comment type="cofactor">
    <cofactor evidence="1">
        <name>a divalent metal cation</name>
        <dbReference type="ChEBI" id="CHEBI:60240"/>
    </cofactor>
</comment>
<evidence type="ECO:0000256" key="12">
    <source>
        <dbReference type="ARBA" id="ARBA00045850"/>
    </source>
</evidence>
<evidence type="ECO:0000256" key="6">
    <source>
        <dbReference type="ARBA" id="ARBA00022490"/>
    </source>
</evidence>
<evidence type="ECO:0000256" key="8">
    <source>
        <dbReference type="ARBA" id="ARBA00022723"/>
    </source>
</evidence>
<dbReference type="GO" id="GO:0005634">
    <property type="term" value="C:nucleus"/>
    <property type="evidence" value="ECO:0007669"/>
    <property type="project" value="UniProtKB-SubCell"/>
</dbReference>
<organism evidence="14 15">
    <name type="scientific">Caenorhabditis japonica</name>
    <dbReference type="NCBI Taxonomy" id="281687"/>
    <lineage>
        <taxon>Eukaryota</taxon>
        <taxon>Metazoa</taxon>
        <taxon>Ecdysozoa</taxon>
        <taxon>Nematoda</taxon>
        <taxon>Chromadorea</taxon>
        <taxon>Rhabditida</taxon>
        <taxon>Rhabditina</taxon>
        <taxon>Rhabditomorpha</taxon>
        <taxon>Rhabditoidea</taxon>
        <taxon>Rhabditidae</taxon>
        <taxon>Peloderinae</taxon>
        <taxon>Caenorhabditis</taxon>
    </lineage>
</organism>
<feature type="domain" description="DDE Tnp4" evidence="13">
    <location>
        <begin position="96"/>
        <end position="185"/>
    </location>
</feature>
<dbReference type="GO" id="GO:0004518">
    <property type="term" value="F:nuclease activity"/>
    <property type="evidence" value="ECO:0007669"/>
    <property type="project" value="UniProtKB-KW"/>
</dbReference>
<keyword evidence="9" id="KW-0378">Hydrolase</keyword>
<dbReference type="InterPro" id="IPR045249">
    <property type="entry name" value="HARBI1-like"/>
</dbReference>
<name>A0A8R1IFW5_CAEJA</name>
<dbReference type="PANTHER" id="PTHR22930:SF289">
    <property type="entry name" value="DDE TNP4 DOMAIN-CONTAINING PROTEIN-RELATED"/>
    <property type="match status" value="1"/>
</dbReference>
<dbReference type="PRINTS" id="PR02086">
    <property type="entry name" value="PUTNUCHARBI1"/>
</dbReference>
<keyword evidence="7" id="KW-0540">Nuclease</keyword>
<evidence type="ECO:0000259" key="13">
    <source>
        <dbReference type="Pfam" id="PF13359"/>
    </source>
</evidence>
<evidence type="ECO:0000256" key="11">
    <source>
        <dbReference type="ARBA" id="ARBA00030126"/>
    </source>
</evidence>
<dbReference type="Proteomes" id="UP000005237">
    <property type="component" value="Unassembled WGS sequence"/>
</dbReference>
<comment type="similarity">
    <text evidence="4">Belongs to the HARBI1 family.</text>
</comment>
<evidence type="ECO:0000313" key="15">
    <source>
        <dbReference type="Proteomes" id="UP000005237"/>
    </source>
</evidence>
<dbReference type="GO" id="GO:0016787">
    <property type="term" value="F:hydrolase activity"/>
    <property type="evidence" value="ECO:0007669"/>
    <property type="project" value="UniProtKB-KW"/>
</dbReference>
<dbReference type="GO" id="GO:0005737">
    <property type="term" value="C:cytoplasm"/>
    <property type="evidence" value="ECO:0007669"/>
    <property type="project" value="UniProtKB-SubCell"/>
</dbReference>
<comment type="function">
    <text evidence="12">Transposase-derived protein that may have nuclease activity. Does not have transposase activity.</text>
</comment>
<evidence type="ECO:0000256" key="1">
    <source>
        <dbReference type="ARBA" id="ARBA00001968"/>
    </source>
</evidence>
<accession>A0A8R1IFW5</accession>
<evidence type="ECO:0000256" key="3">
    <source>
        <dbReference type="ARBA" id="ARBA00004496"/>
    </source>
</evidence>
<comment type="subcellular location">
    <subcellularLocation>
        <location evidence="3">Cytoplasm</location>
    </subcellularLocation>
    <subcellularLocation>
        <location evidence="2">Nucleus</location>
    </subcellularLocation>
</comment>
<evidence type="ECO:0000256" key="10">
    <source>
        <dbReference type="ARBA" id="ARBA00023242"/>
    </source>
</evidence>
<keyword evidence="15" id="KW-1185">Reference proteome</keyword>
<keyword evidence="6" id="KW-0963">Cytoplasm</keyword>
<dbReference type="PANTHER" id="PTHR22930">
    <property type="match status" value="1"/>
</dbReference>
<evidence type="ECO:0000256" key="7">
    <source>
        <dbReference type="ARBA" id="ARBA00022722"/>
    </source>
</evidence>
<evidence type="ECO:0000256" key="5">
    <source>
        <dbReference type="ARBA" id="ARBA00015519"/>
    </source>
</evidence>
<dbReference type="InterPro" id="IPR027806">
    <property type="entry name" value="HARBI1_dom"/>
</dbReference>
<keyword evidence="8" id="KW-0479">Metal-binding</keyword>
<dbReference type="GO" id="GO:0046872">
    <property type="term" value="F:metal ion binding"/>
    <property type="evidence" value="ECO:0007669"/>
    <property type="project" value="UniProtKB-KW"/>
</dbReference>
<protein>
    <recommendedName>
        <fullName evidence="5">Putative nuclease HARBI1</fullName>
    </recommendedName>
    <alternativeName>
        <fullName evidence="11">Harbinger transposase-derived nuclease</fullName>
    </alternativeName>
</protein>
<sequence>MLGDDLRHKTKNSHALSPAQQLVIFVQSLGSGGYQIMLGDLAGTSQSTVSRIISKTAEVILQNSNAFVEWPNDEERSRIADRFLALTNIPGIIGAIDGVQVPMIAPKQNEYLFVNRKGRHAINVVAVSDHRRAFLWYSRAYPGSAHDSRIFRESRLHSELSSRIKKGVLLGDSAFQAERFLLKPVLDTPADSPGILN</sequence>
<proteinExistence type="inferred from homology"/>
<evidence type="ECO:0000256" key="9">
    <source>
        <dbReference type="ARBA" id="ARBA00022801"/>
    </source>
</evidence>
<dbReference type="Pfam" id="PF13359">
    <property type="entry name" value="DDE_Tnp_4"/>
    <property type="match status" value="1"/>
</dbReference>
<evidence type="ECO:0000256" key="2">
    <source>
        <dbReference type="ARBA" id="ARBA00004123"/>
    </source>
</evidence>
<evidence type="ECO:0000256" key="4">
    <source>
        <dbReference type="ARBA" id="ARBA00006958"/>
    </source>
</evidence>
<reference evidence="14" key="2">
    <citation type="submission" date="2022-06" db="UniProtKB">
        <authorList>
            <consortium name="EnsemblMetazoa"/>
        </authorList>
    </citation>
    <scope>IDENTIFICATION</scope>
    <source>
        <strain evidence="14">DF5081</strain>
    </source>
</reference>
<keyword evidence="10" id="KW-0539">Nucleus</keyword>
<reference evidence="15" key="1">
    <citation type="submission" date="2010-08" db="EMBL/GenBank/DDBJ databases">
        <authorList>
            <consortium name="Caenorhabditis japonica Sequencing Consortium"/>
            <person name="Wilson R.K."/>
        </authorList>
    </citation>
    <scope>NUCLEOTIDE SEQUENCE [LARGE SCALE GENOMIC DNA]</scope>
    <source>
        <strain evidence="15">DF5081</strain>
    </source>
</reference>